<dbReference type="EMBL" id="CP017703">
    <property type="protein sequence ID" value="ASS91928.1"/>
    <property type="molecule type" value="Genomic_DNA"/>
</dbReference>
<evidence type="ECO:0000313" key="1">
    <source>
        <dbReference type="EMBL" id="ASS91928.1"/>
    </source>
</evidence>
<reference evidence="1 4" key="2">
    <citation type="submission" date="2016-10" db="EMBL/GenBank/DDBJ databases">
        <title>The whole genome sequencing and assembly of Aeribacillus pallidus KCTC3564 strain.</title>
        <authorList>
            <person name="Lee Y.-J."/>
            <person name="Park M.-K."/>
            <person name="Yi H."/>
            <person name="Bahn Y.-S."/>
            <person name="Kim J.F."/>
            <person name="Lee D.-W."/>
        </authorList>
    </citation>
    <scope>NUCLEOTIDE SEQUENCE [LARGE SCALE GENOMIC DNA]</scope>
    <source>
        <strain evidence="1 4">KCTC3564</strain>
    </source>
</reference>
<reference evidence="2 3" key="1">
    <citation type="submission" date="2016-04" db="EMBL/GenBank/DDBJ databases">
        <title>Draft genome sequence of Aeribacillus pallidus 8m3 from petroleum reservoir.</title>
        <authorList>
            <person name="Poltaraus A.B."/>
            <person name="Nazina T.N."/>
            <person name="Tourova T.P."/>
            <person name="Malakho S.M."/>
            <person name="Korshunova A.V."/>
            <person name="Sokolova D.S."/>
        </authorList>
    </citation>
    <scope>NUCLEOTIDE SEQUENCE [LARGE SCALE GENOMIC DNA]</scope>
    <source>
        <strain evidence="2 3">8m3</strain>
    </source>
</reference>
<keyword evidence="3" id="KW-1185">Reference proteome</keyword>
<dbReference type="RefSeq" id="WP_063388069.1">
    <property type="nucleotide sequence ID" value="NZ_CP017703.1"/>
</dbReference>
<dbReference type="Proteomes" id="UP000214606">
    <property type="component" value="Chromosome"/>
</dbReference>
<dbReference type="STRING" id="33936.AZI98_09640"/>
<organism evidence="2 3">
    <name type="scientific">Aeribacillus pallidus</name>
    <dbReference type="NCBI Taxonomy" id="33936"/>
    <lineage>
        <taxon>Bacteria</taxon>
        <taxon>Bacillati</taxon>
        <taxon>Bacillota</taxon>
        <taxon>Bacilli</taxon>
        <taxon>Bacillales</taxon>
        <taxon>Bacillaceae</taxon>
        <taxon>Aeribacillus</taxon>
    </lineage>
</organism>
<protein>
    <recommendedName>
        <fullName evidence="5">LysM domain-containing protein</fullName>
    </recommendedName>
</protein>
<dbReference type="GeneID" id="301126853"/>
<sequence>MKRLFSALLVIFFSFVIYYDLKNGTLPVSSIQNEQHAEEQFMEVKVKEGDTVLSIVEKIHNKPVPASIEEIIKDFGELNSNEDVYSIQAGKTYKFPLYNN</sequence>
<evidence type="ECO:0008006" key="5">
    <source>
        <dbReference type="Google" id="ProtNLM"/>
    </source>
</evidence>
<evidence type="ECO:0000313" key="4">
    <source>
        <dbReference type="Proteomes" id="UP000214606"/>
    </source>
</evidence>
<proteinExistence type="predicted"/>
<gene>
    <name evidence="1" type="ORF">AP3564_18230</name>
    <name evidence="2" type="ORF">AZI98_09640</name>
</gene>
<evidence type="ECO:0000313" key="2">
    <source>
        <dbReference type="EMBL" id="KZN96309.1"/>
    </source>
</evidence>
<dbReference type="KEGG" id="apak:AP3564_18230"/>
<accession>A0A164AZQ4</accession>
<dbReference type="EMBL" id="LWBR01000024">
    <property type="protein sequence ID" value="KZN96309.1"/>
    <property type="molecule type" value="Genomic_DNA"/>
</dbReference>
<dbReference type="AlphaFoldDB" id="A0A165XQZ2"/>
<name>A0A165XQZ2_9BACI</name>
<accession>A0A165XQZ2</accession>
<dbReference type="Proteomes" id="UP000076476">
    <property type="component" value="Unassembled WGS sequence"/>
</dbReference>
<dbReference type="OrthoDB" id="2691912at2"/>
<evidence type="ECO:0000313" key="3">
    <source>
        <dbReference type="Proteomes" id="UP000076476"/>
    </source>
</evidence>